<name>A0A1M7ZYT8_9FLAO</name>
<reference evidence="2" key="1">
    <citation type="submission" date="2016-12" db="EMBL/GenBank/DDBJ databases">
        <authorList>
            <person name="Varghese N."/>
            <person name="Submissions S."/>
        </authorList>
    </citation>
    <scope>NUCLEOTIDE SEQUENCE [LARGE SCALE GENOMIC DNA]</scope>
    <source>
        <strain evidence="2">DSM 18830</strain>
    </source>
</reference>
<gene>
    <name evidence="1" type="ORF">SAMN05443547_2150</name>
</gene>
<organism evidence="1 2">
    <name type="scientific">Flavobacterium cucumis</name>
    <dbReference type="NCBI Taxonomy" id="416016"/>
    <lineage>
        <taxon>Bacteria</taxon>
        <taxon>Pseudomonadati</taxon>
        <taxon>Bacteroidota</taxon>
        <taxon>Flavobacteriia</taxon>
        <taxon>Flavobacteriales</taxon>
        <taxon>Flavobacteriaceae</taxon>
        <taxon>Flavobacterium</taxon>
    </lineage>
</organism>
<evidence type="ECO:0000313" key="2">
    <source>
        <dbReference type="Proteomes" id="UP000184611"/>
    </source>
</evidence>
<evidence type="ECO:0000313" key="1">
    <source>
        <dbReference type="EMBL" id="SHO73777.1"/>
    </source>
</evidence>
<protein>
    <recommendedName>
        <fullName evidence="3">Lipocalin-like domain-containing protein</fullName>
    </recommendedName>
</protein>
<dbReference type="PROSITE" id="PS51257">
    <property type="entry name" value="PROKAR_LIPOPROTEIN"/>
    <property type="match status" value="1"/>
</dbReference>
<dbReference type="OrthoDB" id="882993at2"/>
<dbReference type="RefSeq" id="WP_073584272.1">
    <property type="nucleotide sequence ID" value="NZ_CBCSEA010000007.1"/>
</dbReference>
<proteinExistence type="predicted"/>
<evidence type="ECO:0008006" key="3">
    <source>
        <dbReference type="Google" id="ProtNLM"/>
    </source>
</evidence>
<sequence>MKKVITILVIMILGYSCSSDDSPAQDKVIGEWQHTKTVRITYGGAETEDLVGGCQLLSRFIINADGTFVEREFDFNAVFDECREQNSSFTGDKIWAKSLNGQYVFHQISTNPSYDSVYEVAVESSFTGNTMELKFKEVNSNPNNPDDIEYYIRTYQKQ</sequence>
<accession>A0A1M7ZYT8</accession>
<dbReference type="Proteomes" id="UP000184611">
    <property type="component" value="Unassembled WGS sequence"/>
</dbReference>
<dbReference type="AlphaFoldDB" id="A0A1M7ZYT8"/>
<dbReference type="EMBL" id="FRYK01000004">
    <property type="protein sequence ID" value="SHO73777.1"/>
    <property type="molecule type" value="Genomic_DNA"/>
</dbReference>
<dbReference type="STRING" id="416016.SAMN05443547_2150"/>
<keyword evidence="2" id="KW-1185">Reference proteome</keyword>